<gene>
    <name evidence="2" type="ORF">AAQM_1244</name>
</gene>
<dbReference type="InterPro" id="IPR013762">
    <property type="entry name" value="Integrase-like_cat_sf"/>
</dbReference>
<dbReference type="SUPFAM" id="SSF56349">
    <property type="entry name" value="DNA breaking-rejoining enzymes"/>
    <property type="match status" value="1"/>
</dbReference>
<organism evidence="2 3">
    <name type="scientific">Arcobacter aquimarinus</name>
    <dbReference type="NCBI Taxonomy" id="1315211"/>
    <lineage>
        <taxon>Bacteria</taxon>
        <taxon>Pseudomonadati</taxon>
        <taxon>Campylobacterota</taxon>
        <taxon>Epsilonproteobacteria</taxon>
        <taxon>Campylobacterales</taxon>
        <taxon>Arcobacteraceae</taxon>
        <taxon>Arcobacter</taxon>
    </lineage>
</organism>
<dbReference type="Pfam" id="PF13009">
    <property type="entry name" value="Integrase_2"/>
    <property type="match status" value="1"/>
</dbReference>
<proteinExistence type="predicted"/>
<keyword evidence="3" id="KW-1185">Reference proteome</keyword>
<accession>A0AAE7B4T5</accession>
<dbReference type="EMBL" id="CP030944">
    <property type="protein sequence ID" value="QKE25995.1"/>
    <property type="molecule type" value="Genomic_DNA"/>
</dbReference>
<dbReference type="AlphaFoldDB" id="A0AAE7B4T5"/>
<dbReference type="Gene3D" id="1.10.443.10">
    <property type="entry name" value="Intergrase catalytic core"/>
    <property type="match status" value="1"/>
</dbReference>
<dbReference type="InterPro" id="IPR024965">
    <property type="entry name" value="Putative_integrase"/>
</dbReference>
<sequence>MNEWNLYIDKWALVKNINIDFLKEFKIIFLEFLYENTIETTLRENFQLILLENIDKFEKKTFSLIINFVIWFYKETNKSFNKFQIDDLINKTKGISFTKGKRSDPFFEWALHYDISLYLWTIFFSTYLELKKNSYNLYRQAFINFLDYLIYYPNITRDPFLYLSINYDIPEEFKRYAINIKKLPENNTGLRNNLSKLCDFFDWFLIVNCTYDKNHQIIDTNYKNPIEKISIKNKNYTETYRNALPSRYLRILEEIITKDDFKWPKTLKNEWIIHNNERIWSPVTTYLILLKLKTPIRTYQLRYLDSGEGDKFYFDYDKWNWEINANAIYKNQKNYKGVLKKIVDNNTQNELIGLYINTNKTKDSNSDLKGYTIPWENKEIIKIISDLIKWQKKYNPVKKPYKWVDIKDINLAKKSKEILKEMGENFFLFRDKSNENHEEPIIDSRVQYYWKALLAELEKRINKERELSNDKPIFFIEKWQGTKPVVSYYDLHSLRVTNLTALHQVGVPYTILSKYLAGHSTILMTMYYTKYNQTHISETLNKATKEISLKEQENFNNFIANAKYEELENNLVYNNISALDSITQLNTKSCLTSDIGICPVGENKCLEGGDLISSGGGYTQIYNSVGNGPKNCIRCRFFITGVPFLLGLISRFNELAIIIKEKTIIYKKSEKKYEELFNEKYNCEKENKAFLKWKDLELADSHYNKHNNELDQLLLDWQSLYNLIEQCKVIQENQIKENSNKFNLITNGDIMNINYSITECSEFELYDEVCQSSIFYESIQANIANMKRNQIINKMLLNNDMEPYFLFLNEDESLHVGNEFIKLLMIKLGKPNAIDVFNNKNKLLDFGLKIDIKNEINELLNNKYEYKNKIITRIDYEK</sequence>
<evidence type="ECO:0000313" key="3">
    <source>
        <dbReference type="Proteomes" id="UP000502065"/>
    </source>
</evidence>
<name>A0AAE7B4T5_9BACT</name>
<dbReference type="GO" id="GO:0015074">
    <property type="term" value="P:DNA integration"/>
    <property type="evidence" value="ECO:0007669"/>
    <property type="project" value="InterPro"/>
</dbReference>
<dbReference type="RefSeq" id="WP_129094253.1">
    <property type="nucleotide sequence ID" value="NZ_CBCSAE010000002.1"/>
</dbReference>
<dbReference type="InterPro" id="IPR011010">
    <property type="entry name" value="DNA_brk_join_enz"/>
</dbReference>
<dbReference type="GO" id="GO:0003677">
    <property type="term" value="F:DNA binding"/>
    <property type="evidence" value="ECO:0007669"/>
    <property type="project" value="InterPro"/>
</dbReference>
<dbReference type="KEGG" id="aaqi:AAQM_1244"/>
<protein>
    <submittedName>
        <fullName evidence="2">Phage integrase</fullName>
    </submittedName>
</protein>
<dbReference type="Proteomes" id="UP000502065">
    <property type="component" value="Chromosome"/>
</dbReference>
<dbReference type="GO" id="GO:0006310">
    <property type="term" value="P:DNA recombination"/>
    <property type="evidence" value="ECO:0007669"/>
    <property type="project" value="UniProtKB-KW"/>
</dbReference>
<evidence type="ECO:0000313" key="2">
    <source>
        <dbReference type="EMBL" id="QKE25995.1"/>
    </source>
</evidence>
<evidence type="ECO:0000256" key="1">
    <source>
        <dbReference type="ARBA" id="ARBA00023172"/>
    </source>
</evidence>
<reference evidence="2 3" key="1">
    <citation type="submission" date="2018-07" db="EMBL/GenBank/DDBJ databases">
        <title>Identification of phenol metabolism pathways in Arcobacter.</title>
        <authorList>
            <person name="Miller W.G."/>
            <person name="Yee E."/>
            <person name="Bono J.L."/>
        </authorList>
    </citation>
    <scope>NUCLEOTIDE SEQUENCE [LARGE SCALE GENOMIC DNA]</scope>
    <source>
        <strain evidence="2 3">W63</strain>
    </source>
</reference>
<keyword evidence="1" id="KW-0233">DNA recombination</keyword>